<dbReference type="EMBL" id="AFRT01001774">
    <property type="protein sequence ID" value="ELU39429.1"/>
    <property type="molecule type" value="Genomic_DNA"/>
</dbReference>
<name>L8WSR1_THACA</name>
<comment type="caution">
    <text evidence="1">The sequence shown here is derived from an EMBL/GenBank/DDBJ whole genome shotgun (WGS) entry which is preliminary data.</text>
</comment>
<dbReference type="HOGENOM" id="CLU_2869207_0_0_1"/>
<evidence type="ECO:0000313" key="1">
    <source>
        <dbReference type="EMBL" id="ELU39429.1"/>
    </source>
</evidence>
<keyword evidence="2" id="KW-1185">Reference proteome</keyword>
<dbReference type="Proteomes" id="UP000011668">
    <property type="component" value="Unassembled WGS sequence"/>
</dbReference>
<proteinExistence type="predicted"/>
<dbReference type="AlphaFoldDB" id="L8WSR1"/>
<gene>
    <name evidence="1" type="ORF">AG1IA_06541</name>
</gene>
<protein>
    <submittedName>
        <fullName evidence="1">Uncharacterized protein</fullName>
    </submittedName>
</protein>
<accession>L8WSR1</accession>
<sequence>MAGTGLVVLGAGWTGNVRVGSGRLGAVASSAGSISAVGVGVGARDVDVLEGEPGSWGNETRITT</sequence>
<organism evidence="1 2">
    <name type="scientific">Thanatephorus cucumeris (strain AG1-IA)</name>
    <name type="common">Rice sheath blight fungus</name>
    <name type="synonym">Rhizoctonia solani</name>
    <dbReference type="NCBI Taxonomy" id="983506"/>
    <lineage>
        <taxon>Eukaryota</taxon>
        <taxon>Fungi</taxon>
        <taxon>Dikarya</taxon>
        <taxon>Basidiomycota</taxon>
        <taxon>Agaricomycotina</taxon>
        <taxon>Agaricomycetes</taxon>
        <taxon>Cantharellales</taxon>
        <taxon>Ceratobasidiaceae</taxon>
        <taxon>Rhizoctonia</taxon>
        <taxon>Rhizoctonia solani AG-1</taxon>
    </lineage>
</organism>
<evidence type="ECO:0000313" key="2">
    <source>
        <dbReference type="Proteomes" id="UP000011668"/>
    </source>
</evidence>
<reference evidence="1 2" key="1">
    <citation type="journal article" date="2013" name="Nat. Commun.">
        <title>The evolution and pathogenic mechanisms of the rice sheath blight pathogen.</title>
        <authorList>
            <person name="Zheng A."/>
            <person name="Lin R."/>
            <person name="Xu L."/>
            <person name="Qin P."/>
            <person name="Tang C."/>
            <person name="Ai P."/>
            <person name="Zhang D."/>
            <person name="Liu Y."/>
            <person name="Sun Z."/>
            <person name="Feng H."/>
            <person name="Wang Y."/>
            <person name="Chen Y."/>
            <person name="Liang X."/>
            <person name="Fu R."/>
            <person name="Li Q."/>
            <person name="Zhang J."/>
            <person name="Yu X."/>
            <person name="Xie Z."/>
            <person name="Ding L."/>
            <person name="Guan P."/>
            <person name="Tang J."/>
            <person name="Liang Y."/>
            <person name="Wang S."/>
            <person name="Deng Q."/>
            <person name="Li S."/>
            <person name="Zhu J."/>
            <person name="Wang L."/>
            <person name="Liu H."/>
            <person name="Li P."/>
        </authorList>
    </citation>
    <scope>NUCLEOTIDE SEQUENCE [LARGE SCALE GENOMIC DNA]</scope>
    <source>
        <strain evidence="2">AG-1 IA</strain>
    </source>
</reference>